<dbReference type="InterPro" id="IPR012337">
    <property type="entry name" value="RNaseH-like_sf"/>
</dbReference>
<gene>
    <name evidence="3" type="ORF">ACFPOC_17260</name>
</gene>
<dbReference type="PANTHER" id="PTHR30298">
    <property type="entry name" value="H REPEAT-ASSOCIATED PREDICTED TRANSPOSASE"/>
    <property type="match status" value="1"/>
</dbReference>
<dbReference type="EMBL" id="JBHSNA010000028">
    <property type="protein sequence ID" value="MFC5568158.1"/>
    <property type="molecule type" value="Genomic_DNA"/>
</dbReference>
<organism evidence="3 4">
    <name type="scientific">Rubellimicrobium aerolatum</name>
    <dbReference type="NCBI Taxonomy" id="490979"/>
    <lineage>
        <taxon>Bacteria</taxon>
        <taxon>Pseudomonadati</taxon>
        <taxon>Pseudomonadota</taxon>
        <taxon>Alphaproteobacteria</taxon>
        <taxon>Rhodobacterales</taxon>
        <taxon>Roseobacteraceae</taxon>
        <taxon>Rubellimicrobium</taxon>
    </lineage>
</organism>
<feature type="domain" description="H repeat-associated protein N-terminal" evidence="2">
    <location>
        <begin position="6"/>
        <end position="93"/>
    </location>
</feature>
<dbReference type="NCBIfam" id="NF033564">
    <property type="entry name" value="transpos_ISAs1"/>
    <property type="match status" value="1"/>
</dbReference>
<evidence type="ECO:0000313" key="3">
    <source>
        <dbReference type="EMBL" id="MFC5568158.1"/>
    </source>
</evidence>
<dbReference type="Proteomes" id="UP001596056">
    <property type="component" value="Unassembled WGS sequence"/>
</dbReference>
<keyword evidence="4" id="KW-1185">Reference proteome</keyword>
<dbReference type="RefSeq" id="WP_209842058.1">
    <property type="nucleotide sequence ID" value="NZ_JAGGJP010000013.1"/>
</dbReference>
<feature type="domain" description="Transposase IS4-like" evidence="1">
    <location>
        <begin position="105"/>
        <end position="353"/>
    </location>
</feature>
<reference evidence="4" key="1">
    <citation type="journal article" date="2019" name="Int. J. Syst. Evol. Microbiol.">
        <title>The Global Catalogue of Microorganisms (GCM) 10K type strain sequencing project: providing services to taxonomists for standard genome sequencing and annotation.</title>
        <authorList>
            <consortium name="The Broad Institute Genomics Platform"/>
            <consortium name="The Broad Institute Genome Sequencing Center for Infectious Disease"/>
            <person name="Wu L."/>
            <person name="Ma J."/>
        </authorList>
    </citation>
    <scope>NUCLEOTIDE SEQUENCE [LARGE SCALE GENOMIC DNA]</scope>
    <source>
        <strain evidence="4">KACC 11588</strain>
    </source>
</reference>
<dbReference type="PANTHER" id="PTHR30298:SF0">
    <property type="entry name" value="PROTEIN YBFL-RELATED"/>
    <property type="match status" value="1"/>
</dbReference>
<proteinExistence type="predicted"/>
<evidence type="ECO:0000313" key="4">
    <source>
        <dbReference type="Proteomes" id="UP001596056"/>
    </source>
</evidence>
<dbReference type="InterPro" id="IPR002559">
    <property type="entry name" value="Transposase_11"/>
</dbReference>
<evidence type="ECO:0000259" key="2">
    <source>
        <dbReference type="Pfam" id="PF13808"/>
    </source>
</evidence>
<dbReference type="InterPro" id="IPR051698">
    <property type="entry name" value="Transposase_11-like"/>
</dbReference>
<comment type="caution">
    <text evidence="3">The sequence shown here is derived from an EMBL/GenBank/DDBJ whole genome shotgun (WGS) entry which is preliminary data.</text>
</comment>
<dbReference type="SUPFAM" id="SSF53098">
    <property type="entry name" value="Ribonuclease H-like"/>
    <property type="match status" value="1"/>
</dbReference>
<dbReference type="Pfam" id="PF01609">
    <property type="entry name" value="DDE_Tnp_1"/>
    <property type="match status" value="1"/>
</dbReference>
<sequence>MLRELLECLGDVGDPRDPAKVEHRLVDVLAIAVCAVLACAESFEDIALYGRSKRGWLEHFLELPNGIPSHDTFRRVLMLIDPEQFERGFLAWTRRTFVAGRDAQSPSQIAVDGKTLRRSFDRRRGRTPLHLVSAFATASGLVLAQRRTADKGGEPAVLEDLLAGLDLRGALVSLDAASCHPGVAATITGHGADYLIALKGNRRTLHGAVRDWFSMHAFAAGGTLRPCSDTWDNQHGRLVRRRVFVATVAELPDATGLVAAWPSLRRIVAVEAIRSIGIPAPGAPQGVSCQIRYFLTSSAAPGKHIAKAVRAHWAIENCLHWVIDTGFSEDHSRVRDRNAAANLAVLRRIALNLVRADRSRPGSLKGKRKMAGWDNAFMHRLVAP</sequence>
<dbReference type="InterPro" id="IPR032806">
    <property type="entry name" value="YbfD_N"/>
</dbReference>
<protein>
    <submittedName>
        <fullName evidence="3">ISAs1 family transposase</fullName>
    </submittedName>
</protein>
<dbReference type="InterPro" id="IPR047647">
    <property type="entry name" value="ISAs1_transpos"/>
</dbReference>
<evidence type="ECO:0000259" key="1">
    <source>
        <dbReference type="Pfam" id="PF01609"/>
    </source>
</evidence>
<accession>A0ABW0SGN2</accession>
<name>A0ABW0SGN2_9RHOB</name>
<dbReference type="Pfam" id="PF13808">
    <property type="entry name" value="DDE_Tnp_1_assoc"/>
    <property type="match status" value="1"/>
</dbReference>